<gene>
    <name evidence="6" type="ORF">JJW18_15185</name>
    <name evidence="7" type="ORF">JJW19_14850</name>
</gene>
<dbReference type="AlphaFoldDB" id="A0AAW4GJA2"/>
<evidence type="ECO:0000313" key="9">
    <source>
        <dbReference type="Proteomes" id="UP000784064"/>
    </source>
</evidence>
<evidence type="ECO:0000259" key="5">
    <source>
        <dbReference type="Pfam" id="PF01965"/>
    </source>
</evidence>
<dbReference type="InterPro" id="IPR050325">
    <property type="entry name" value="Prot/Nucl_acid_deglycase"/>
</dbReference>
<evidence type="ECO:0000313" key="6">
    <source>
        <dbReference type="EMBL" id="MBM9914817.1"/>
    </source>
</evidence>
<comment type="caution">
    <text evidence="6">The sequence shown here is derived from an EMBL/GenBank/DDBJ whole genome shotgun (WGS) entry which is preliminary data.</text>
</comment>
<keyword evidence="6" id="KW-0315">Glutamine amidotransferase</keyword>
<evidence type="ECO:0000313" key="8">
    <source>
        <dbReference type="Proteomes" id="UP000749453"/>
    </source>
</evidence>
<dbReference type="Pfam" id="PF01965">
    <property type="entry name" value="DJ-1_PfpI"/>
    <property type="match status" value="1"/>
</dbReference>
<feature type="signal peptide" evidence="4">
    <location>
        <begin position="1"/>
        <end position="21"/>
    </location>
</feature>
<organism evidence="6 9">
    <name type="scientific">Stenotrophomonas lactitubi</name>
    <dbReference type="NCBI Taxonomy" id="2045214"/>
    <lineage>
        <taxon>Bacteria</taxon>
        <taxon>Pseudomonadati</taxon>
        <taxon>Pseudomonadota</taxon>
        <taxon>Gammaproteobacteria</taxon>
        <taxon>Lysobacterales</taxon>
        <taxon>Lysobacteraceae</taxon>
        <taxon>Stenotrophomonas</taxon>
    </lineage>
</organism>
<dbReference type="GO" id="GO:0005737">
    <property type="term" value="C:cytoplasm"/>
    <property type="evidence" value="ECO:0007669"/>
    <property type="project" value="TreeGrafter"/>
</dbReference>
<dbReference type="GO" id="GO:0019172">
    <property type="term" value="F:glyoxalase III activity"/>
    <property type="evidence" value="ECO:0007669"/>
    <property type="project" value="TreeGrafter"/>
</dbReference>
<reference evidence="6" key="2">
    <citation type="submission" date="2021-01" db="EMBL/GenBank/DDBJ databases">
        <authorList>
            <person name="Yu Y."/>
        </authorList>
    </citation>
    <scope>NUCLEOTIDE SEQUENCE</scope>
    <source>
        <strain evidence="6">As-5</strain>
        <strain evidence="7">As-6</strain>
    </source>
</reference>
<evidence type="ECO:0000256" key="3">
    <source>
        <dbReference type="ARBA" id="ARBA00038493"/>
    </source>
</evidence>
<feature type="chain" id="PRO_5043890456" evidence="4">
    <location>
        <begin position="22"/>
        <end position="374"/>
    </location>
</feature>
<dbReference type="PANTHER" id="PTHR48094">
    <property type="entry name" value="PROTEIN/NUCLEIC ACID DEGLYCASE DJ-1-RELATED"/>
    <property type="match status" value="1"/>
</dbReference>
<dbReference type="InterPro" id="IPR029062">
    <property type="entry name" value="Class_I_gatase-like"/>
</dbReference>
<dbReference type="EMBL" id="JAFFTB010000026">
    <property type="protein sequence ID" value="MBM9939429.1"/>
    <property type="molecule type" value="Genomic_DNA"/>
</dbReference>
<keyword evidence="8" id="KW-1185">Reference proteome</keyword>
<keyword evidence="2" id="KW-0456">Lyase</keyword>
<dbReference type="EMBL" id="JAFFTA010000024">
    <property type="protein sequence ID" value="MBM9914817.1"/>
    <property type="molecule type" value="Genomic_DNA"/>
</dbReference>
<accession>A0AAW4GJA2</accession>
<dbReference type="InterPro" id="IPR002818">
    <property type="entry name" value="DJ-1/PfpI"/>
</dbReference>
<evidence type="ECO:0000256" key="4">
    <source>
        <dbReference type="SAM" id="SignalP"/>
    </source>
</evidence>
<dbReference type="RefSeq" id="WP_205406058.1">
    <property type="nucleotide sequence ID" value="NZ_JAFFTA010000024.1"/>
</dbReference>
<protein>
    <submittedName>
        <fullName evidence="6">Type 1 glutamine amidotransferase domain-containing protein</fullName>
    </submittedName>
</protein>
<keyword evidence="4" id="KW-0732">Signal</keyword>
<keyword evidence="1" id="KW-0346">Stress response</keyword>
<dbReference type="Proteomes" id="UP000784064">
    <property type="component" value="Unassembled WGS sequence"/>
</dbReference>
<evidence type="ECO:0000313" key="7">
    <source>
        <dbReference type="EMBL" id="MBM9939429.1"/>
    </source>
</evidence>
<dbReference type="GO" id="GO:0019243">
    <property type="term" value="P:methylglyoxal catabolic process to D-lactate via S-lactoyl-glutathione"/>
    <property type="evidence" value="ECO:0007669"/>
    <property type="project" value="TreeGrafter"/>
</dbReference>
<name>A0AAW4GJA2_9GAMM</name>
<sequence length="374" mass="41013">MFRFNPSHLLALVLLPLTAVAAPAPPEPPRVLLVVSSEGRDQGKSRPGFEMDEFAQAWLILKRNGFAIDVASPRGGAVEADKYNPAEAFNAALLADQQAVAKLAATLPTEQLRAADYQGVLVIGGKGAMFDLPRDIALQKTIASIWEQGGVVAAVCHGPAALAEVRLNNGRPLVQGRTMTGFTEEEETQFGKRWAKEFSFQLEPRMRELGAHWQEAPLMMPKVVVDGRLLTGQNPFSTAALADAFVRASGRTPAAREPWRDERSMALVEQHLQRRDDSAARQLAERSTDFHVELIGMLGYVQLQSAADGTQVSDALAIMQLARPHMQEPRLDVAIADAHWRLGRTTQAREQLLALLEKQPQLDEAKALLARMQP</sequence>
<dbReference type="PANTHER" id="PTHR48094:SF11">
    <property type="entry name" value="GLUTATHIONE-INDEPENDENT GLYOXALASE HSP31-RELATED"/>
    <property type="match status" value="1"/>
</dbReference>
<comment type="similarity">
    <text evidence="3">Belongs to the peptidase C56 family. HSP31-like subfamily.</text>
</comment>
<dbReference type="SUPFAM" id="SSF52317">
    <property type="entry name" value="Class I glutamine amidotransferase-like"/>
    <property type="match status" value="1"/>
</dbReference>
<dbReference type="Gene3D" id="3.40.50.880">
    <property type="match status" value="1"/>
</dbReference>
<evidence type="ECO:0000256" key="1">
    <source>
        <dbReference type="ARBA" id="ARBA00023016"/>
    </source>
</evidence>
<dbReference type="CDD" id="cd03141">
    <property type="entry name" value="GATase1_Hsp31_like"/>
    <property type="match status" value="1"/>
</dbReference>
<proteinExistence type="inferred from homology"/>
<evidence type="ECO:0000256" key="2">
    <source>
        <dbReference type="ARBA" id="ARBA00023239"/>
    </source>
</evidence>
<dbReference type="Proteomes" id="UP000749453">
    <property type="component" value="Unassembled WGS sequence"/>
</dbReference>
<feature type="domain" description="DJ-1/PfpI" evidence="5">
    <location>
        <begin position="48"/>
        <end position="247"/>
    </location>
</feature>
<reference evidence="8" key="1">
    <citation type="submission" date="2021-01" db="EMBL/GenBank/DDBJ databases">
        <title>Stenotrophomonas maltophilia.</title>
        <authorList>
            <person name="Yu Y."/>
        </authorList>
    </citation>
    <scope>NUCLEOTIDE SEQUENCE [LARGE SCALE GENOMIC DNA]</scope>
    <source>
        <strain evidence="8">As-6</strain>
    </source>
</reference>